<name>A0A916XQJ0_9HYPH</name>
<sequence length="115" mass="12644">MRREAAVRTAVPGGPPWVKVGRSSHLLSDALRRGVRKTVVEQAHEVRPKPVATAASLGALPGRTAHRMMRCLIVSWGLVAQRARRRGGLVRPWALLRHRGGRRRAYPATGSTRTS</sequence>
<dbReference type="AlphaFoldDB" id="A0A916XQJ0"/>
<protein>
    <submittedName>
        <fullName evidence="1">Uncharacterized protein</fullName>
    </submittedName>
</protein>
<evidence type="ECO:0000313" key="1">
    <source>
        <dbReference type="EMBL" id="GGC92640.1"/>
    </source>
</evidence>
<proteinExistence type="predicted"/>
<accession>A0A916XQJ0</accession>
<keyword evidence="2" id="KW-1185">Reference proteome</keyword>
<evidence type="ECO:0000313" key="2">
    <source>
        <dbReference type="Proteomes" id="UP000637002"/>
    </source>
</evidence>
<comment type="caution">
    <text evidence="1">The sequence shown here is derived from an EMBL/GenBank/DDBJ whole genome shotgun (WGS) entry which is preliminary data.</text>
</comment>
<reference evidence="1" key="1">
    <citation type="journal article" date="2014" name="Int. J. Syst. Evol. Microbiol.">
        <title>Complete genome sequence of Corynebacterium casei LMG S-19264T (=DSM 44701T), isolated from a smear-ripened cheese.</title>
        <authorList>
            <consortium name="US DOE Joint Genome Institute (JGI-PGF)"/>
            <person name="Walter F."/>
            <person name="Albersmeier A."/>
            <person name="Kalinowski J."/>
            <person name="Ruckert C."/>
        </authorList>
    </citation>
    <scope>NUCLEOTIDE SEQUENCE</scope>
    <source>
        <strain evidence="1">CGMCC 1.12919</strain>
    </source>
</reference>
<dbReference type="EMBL" id="BMGG01000013">
    <property type="protein sequence ID" value="GGC92640.1"/>
    <property type="molecule type" value="Genomic_DNA"/>
</dbReference>
<gene>
    <name evidence="1" type="ORF">GCM10010994_58080</name>
</gene>
<dbReference type="Proteomes" id="UP000637002">
    <property type="component" value="Unassembled WGS sequence"/>
</dbReference>
<organism evidence="1 2">
    <name type="scientific">Chelatococcus reniformis</name>
    <dbReference type="NCBI Taxonomy" id="1494448"/>
    <lineage>
        <taxon>Bacteria</taxon>
        <taxon>Pseudomonadati</taxon>
        <taxon>Pseudomonadota</taxon>
        <taxon>Alphaproteobacteria</taxon>
        <taxon>Hyphomicrobiales</taxon>
        <taxon>Chelatococcaceae</taxon>
        <taxon>Chelatococcus</taxon>
    </lineage>
</organism>
<reference evidence="1" key="2">
    <citation type="submission" date="2020-09" db="EMBL/GenBank/DDBJ databases">
        <authorList>
            <person name="Sun Q."/>
            <person name="Zhou Y."/>
        </authorList>
    </citation>
    <scope>NUCLEOTIDE SEQUENCE</scope>
    <source>
        <strain evidence="1">CGMCC 1.12919</strain>
    </source>
</reference>